<gene>
    <name evidence="1" type="ORF">RPERSI_LOCUS6529</name>
</gene>
<keyword evidence="2" id="KW-1185">Reference proteome</keyword>
<name>A0ACA9MVF1_9GLOM</name>
<protein>
    <submittedName>
        <fullName evidence="1">5016_t:CDS:1</fullName>
    </submittedName>
</protein>
<sequence length="226" mass="25216">MCGHKTCGGFFVRRIKQNTTSPAVVSAVTKETSDSECEILTTLPPNLDFSKKKKSKETIKNIEAETLSNQAVFDEEQPLPVVDIRPESQAVNQEKSNRYRFFYHQYSPRLITAASASNLPEQIIGFSWRTTGYLNNQPASSNLFRPEISSDSLWLHPNFSKKLIATRFTSNLPEQIISSSMQTTIGSSSNQTRLSLSNQLRSREAPQLFATTADSSDSTWLPADSS</sequence>
<evidence type="ECO:0000313" key="2">
    <source>
        <dbReference type="Proteomes" id="UP000789920"/>
    </source>
</evidence>
<dbReference type="Proteomes" id="UP000789920">
    <property type="component" value="Unassembled WGS sequence"/>
</dbReference>
<proteinExistence type="predicted"/>
<organism evidence="1 2">
    <name type="scientific">Racocetra persica</name>
    <dbReference type="NCBI Taxonomy" id="160502"/>
    <lineage>
        <taxon>Eukaryota</taxon>
        <taxon>Fungi</taxon>
        <taxon>Fungi incertae sedis</taxon>
        <taxon>Mucoromycota</taxon>
        <taxon>Glomeromycotina</taxon>
        <taxon>Glomeromycetes</taxon>
        <taxon>Diversisporales</taxon>
        <taxon>Gigasporaceae</taxon>
        <taxon>Racocetra</taxon>
    </lineage>
</organism>
<evidence type="ECO:0000313" key="1">
    <source>
        <dbReference type="EMBL" id="CAG8616541.1"/>
    </source>
</evidence>
<comment type="caution">
    <text evidence="1">The sequence shown here is derived from an EMBL/GenBank/DDBJ whole genome shotgun (WGS) entry which is preliminary data.</text>
</comment>
<dbReference type="EMBL" id="CAJVQC010010435">
    <property type="protein sequence ID" value="CAG8616541.1"/>
    <property type="molecule type" value="Genomic_DNA"/>
</dbReference>
<reference evidence="1" key="1">
    <citation type="submission" date="2021-06" db="EMBL/GenBank/DDBJ databases">
        <authorList>
            <person name="Kallberg Y."/>
            <person name="Tangrot J."/>
            <person name="Rosling A."/>
        </authorList>
    </citation>
    <scope>NUCLEOTIDE SEQUENCE</scope>
    <source>
        <strain evidence="1">MA461A</strain>
    </source>
</reference>
<accession>A0ACA9MVF1</accession>